<dbReference type="RefSeq" id="XP_002291797.1">
    <property type="nucleotide sequence ID" value="XM_002291761.1"/>
</dbReference>
<dbReference type="PROSITE" id="PS50115">
    <property type="entry name" value="ARFGAP"/>
    <property type="match status" value="1"/>
</dbReference>
<dbReference type="SMART" id="SM00105">
    <property type="entry name" value="ArfGap"/>
    <property type="match status" value="1"/>
</dbReference>
<dbReference type="GeneID" id="7450170"/>
<dbReference type="InterPro" id="IPR037278">
    <property type="entry name" value="ARFGAP/RecO"/>
</dbReference>
<dbReference type="PANTHER" id="PTHR45686">
    <property type="entry name" value="ADP-RIBOSYLATION FACTOR GTPASE ACTIVATING PROTEIN 3, ISOFORM H-RELATED"/>
    <property type="match status" value="1"/>
</dbReference>
<evidence type="ECO:0000256" key="2">
    <source>
        <dbReference type="ARBA" id="ARBA00022723"/>
    </source>
</evidence>
<dbReference type="Pfam" id="PF01412">
    <property type="entry name" value="ArfGap"/>
    <property type="match status" value="1"/>
</dbReference>
<dbReference type="eggNOG" id="KOG0704">
    <property type="taxonomic scope" value="Eukaryota"/>
</dbReference>
<keyword evidence="3 5" id="KW-0863">Zinc-finger</keyword>
<dbReference type="PaxDb" id="35128-Thaps35932"/>
<evidence type="ECO:0000256" key="1">
    <source>
        <dbReference type="ARBA" id="ARBA00022468"/>
    </source>
</evidence>
<organism evidence="7 8">
    <name type="scientific">Thalassiosira pseudonana</name>
    <name type="common">Marine diatom</name>
    <name type="synonym">Cyclotella nana</name>
    <dbReference type="NCBI Taxonomy" id="35128"/>
    <lineage>
        <taxon>Eukaryota</taxon>
        <taxon>Sar</taxon>
        <taxon>Stramenopiles</taxon>
        <taxon>Ochrophyta</taxon>
        <taxon>Bacillariophyta</taxon>
        <taxon>Coscinodiscophyceae</taxon>
        <taxon>Thalassiosirophycidae</taxon>
        <taxon>Thalassiosirales</taxon>
        <taxon>Thalassiosiraceae</taxon>
        <taxon>Thalassiosira</taxon>
    </lineage>
</organism>
<name>B8C6X3_THAPS</name>
<evidence type="ECO:0000313" key="8">
    <source>
        <dbReference type="Proteomes" id="UP000001449"/>
    </source>
</evidence>
<dbReference type="PRINTS" id="PR00405">
    <property type="entry name" value="REVINTRACTNG"/>
</dbReference>
<dbReference type="HOGENOM" id="CLU_023062_4_2_1"/>
<dbReference type="InParanoid" id="B8C6X3"/>
<accession>B8C6X3</accession>
<evidence type="ECO:0000256" key="4">
    <source>
        <dbReference type="ARBA" id="ARBA00022833"/>
    </source>
</evidence>
<dbReference type="OMA" id="VHISFFR"/>
<dbReference type="InterPro" id="IPR038508">
    <property type="entry name" value="ArfGAP_dom_sf"/>
</dbReference>
<dbReference type="GO" id="GO:0008270">
    <property type="term" value="F:zinc ion binding"/>
    <property type="evidence" value="ECO:0007669"/>
    <property type="project" value="UniProtKB-KW"/>
</dbReference>
<proteinExistence type="predicted"/>
<dbReference type="STRING" id="35128.B8C6X3"/>
<dbReference type="Proteomes" id="UP000001449">
    <property type="component" value="Chromosome 8"/>
</dbReference>
<evidence type="ECO:0000313" key="7">
    <source>
        <dbReference type="EMBL" id="EED90648.1"/>
    </source>
</evidence>
<gene>
    <name evidence="7" type="ORF">THAPSDRAFT_35932</name>
</gene>
<evidence type="ECO:0000259" key="6">
    <source>
        <dbReference type="PROSITE" id="PS50115"/>
    </source>
</evidence>
<dbReference type="PANTHER" id="PTHR45686:SF4">
    <property type="entry name" value="ADP-RIBOSYLATION FACTOR GTPASE ACTIVATING PROTEIN 3, ISOFORM H"/>
    <property type="match status" value="1"/>
</dbReference>
<dbReference type="GO" id="GO:0005096">
    <property type="term" value="F:GTPase activator activity"/>
    <property type="evidence" value="ECO:0007669"/>
    <property type="project" value="UniProtKB-KW"/>
</dbReference>
<reference evidence="7 8" key="2">
    <citation type="journal article" date="2008" name="Nature">
        <title>The Phaeodactylum genome reveals the evolutionary history of diatom genomes.</title>
        <authorList>
            <person name="Bowler C."/>
            <person name="Allen A.E."/>
            <person name="Badger J.H."/>
            <person name="Grimwood J."/>
            <person name="Jabbari K."/>
            <person name="Kuo A."/>
            <person name="Maheswari U."/>
            <person name="Martens C."/>
            <person name="Maumus F."/>
            <person name="Otillar R.P."/>
            <person name="Rayko E."/>
            <person name="Salamov A."/>
            <person name="Vandepoele K."/>
            <person name="Beszteri B."/>
            <person name="Gruber A."/>
            <person name="Heijde M."/>
            <person name="Katinka M."/>
            <person name="Mock T."/>
            <person name="Valentin K."/>
            <person name="Verret F."/>
            <person name="Berges J.A."/>
            <person name="Brownlee C."/>
            <person name="Cadoret J.P."/>
            <person name="Chiovitti A."/>
            <person name="Choi C.J."/>
            <person name="Coesel S."/>
            <person name="De Martino A."/>
            <person name="Detter J.C."/>
            <person name="Durkin C."/>
            <person name="Falciatore A."/>
            <person name="Fournet J."/>
            <person name="Haruta M."/>
            <person name="Huysman M.J."/>
            <person name="Jenkins B.D."/>
            <person name="Jiroutova K."/>
            <person name="Jorgensen R.E."/>
            <person name="Joubert Y."/>
            <person name="Kaplan A."/>
            <person name="Kroger N."/>
            <person name="Kroth P.G."/>
            <person name="La Roche J."/>
            <person name="Lindquist E."/>
            <person name="Lommer M."/>
            <person name="Martin-Jezequel V."/>
            <person name="Lopez P.J."/>
            <person name="Lucas S."/>
            <person name="Mangogna M."/>
            <person name="McGinnis K."/>
            <person name="Medlin L.K."/>
            <person name="Montsant A."/>
            <person name="Oudot-Le Secq M.P."/>
            <person name="Napoli C."/>
            <person name="Obornik M."/>
            <person name="Parker M.S."/>
            <person name="Petit J.L."/>
            <person name="Porcel B.M."/>
            <person name="Poulsen N."/>
            <person name="Robison M."/>
            <person name="Rychlewski L."/>
            <person name="Rynearson T.A."/>
            <person name="Schmutz J."/>
            <person name="Shapiro H."/>
            <person name="Siaut M."/>
            <person name="Stanley M."/>
            <person name="Sussman M.R."/>
            <person name="Taylor A.R."/>
            <person name="Vardi A."/>
            <person name="von Dassow P."/>
            <person name="Vyverman W."/>
            <person name="Willis A."/>
            <person name="Wyrwicz L.S."/>
            <person name="Rokhsar D.S."/>
            <person name="Weissenbach J."/>
            <person name="Armbrust E.V."/>
            <person name="Green B.R."/>
            <person name="Van de Peer Y."/>
            <person name="Grigoriev I.V."/>
        </authorList>
    </citation>
    <scope>NUCLEOTIDE SEQUENCE [LARGE SCALE GENOMIC DNA]</scope>
    <source>
        <strain evidence="7 8">CCMP1335</strain>
    </source>
</reference>
<feature type="non-terminal residue" evidence="7">
    <location>
        <position position="78"/>
    </location>
</feature>
<keyword evidence="8" id="KW-1185">Reference proteome</keyword>
<keyword evidence="2" id="KW-0479">Metal-binding</keyword>
<dbReference type="SUPFAM" id="SSF57863">
    <property type="entry name" value="ArfGap/RecO-like zinc finger"/>
    <property type="match status" value="1"/>
</dbReference>
<dbReference type="KEGG" id="tps:THAPSDRAFT_35932"/>
<protein>
    <recommendedName>
        <fullName evidence="6">Arf-GAP domain-containing protein</fullName>
    </recommendedName>
</protein>
<dbReference type="AlphaFoldDB" id="B8C6X3"/>
<reference evidence="7 8" key="1">
    <citation type="journal article" date="2004" name="Science">
        <title>The genome of the diatom Thalassiosira pseudonana: ecology, evolution, and metabolism.</title>
        <authorList>
            <person name="Armbrust E.V."/>
            <person name="Berges J.A."/>
            <person name="Bowler C."/>
            <person name="Green B.R."/>
            <person name="Martinez D."/>
            <person name="Putnam N.H."/>
            <person name="Zhou S."/>
            <person name="Allen A.E."/>
            <person name="Apt K.E."/>
            <person name="Bechner M."/>
            <person name="Brzezinski M.A."/>
            <person name="Chaal B.K."/>
            <person name="Chiovitti A."/>
            <person name="Davis A.K."/>
            <person name="Demarest M.S."/>
            <person name="Detter J.C."/>
            <person name="Glavina T."/>
            <person name="Goodstein D."/>
            <person name="Hadi M.Z."/>
            <person name="Hellsten U."/>
            <person name="Hildebrand M."/>
            <person name="Jenkins B.D."/>
            <person name="Jurka J."/>
            <person name="Kapitonov V.V."/>
            <person name="Kroger N."/>
            <person name="Lau W.W."/>
            <person name="Lane T.W."/>
            <person name="Larimer F.W."/>
            <person name="Lippmeier J.C."/>
            <person name="Lucas S."/>
            <person name="Medina M."/>
            <person name="Montsant A."/>
            <person name="Obornik M."/>
            <person name="Parker M.S."/>
            <person name="Palenik B."/>
            <person name="Pazour G.J."/>
            <person name="Richardson P.M."/>
            <person name="Rynearson T.A."/>
            <person name="Saito M.A."/>
            <person name="Schwartz D.C."/>
            <person name="Thamatrakoln K."/>
            <person name="Valentin K."/>
            <person name="Vardi A."/>
            <person name="Wilkerson F.P."/>
            <person name="Rokhsar D.S."/>
        </authorList>
    </citation>
    <scope>NUCLEOTIDE SEQUENCE [LARGE SCALE GENOMIC DNA]</scope>
    <source>
        <strain evidence="7 8">CCMP1335</strain>
    </source>
</reference>
<dbReference type="InterPro" id="IPR001164">
    <property type="entry name" value="ArfGAP_dom"/>
</dbReference>
<keyword evidence="1" id="KW-0343">GTPase activation</keyword>
<evidence type="ECO:0000256" key="3">
    <source>
        <dbReference type="ARBA" id="ARBA00022771"/>
    </source>
</evidence>
<dbReference type="Gene3D" id="1.10.220.150">
    <property type="entry name" value="Arf GTPase activating protein"/>
    <property type="match status" value="1"/>
</dbReference>
<keyword evidence="4" id="KW-0862">Zinc</keyword>
<feature type="domain" description="Arf-GAP" evidence="6">
    <location>
        <begin position="1"/>
        <end position="78"/>
    </location>
</feature>
<dbReference type="EMBL" id="CM000644">
    <property type="protein sequence ID" value="EED90648.1"/>
    <property type="molecule type" value="Genomic_DNA"/>
</dbReference>
<sequence>MVKSIPGNDKCCDCGMKNPQWASVSFGTVFCLDCSGVHRSLGVHISFVRSIAMDSWTPAQLQIMKLGGNQRCQSYLSS</sequence>
<evidence type="ECO:0000256" key="5">
    <source>
        <dbReference type="PROSITE-ProRule" id="PRU00288"/>
    </source>
</evidence>